<dbReference type="SUPFAM" id="SSF52540">
    <property type="entry name" value="P-loop containing nucleoside triphosphate hydrolases"/>
    <property type="match status" value="1"/>
</dbReference>
<dbReference type="NCBIfam" id="NF045973">
    <property type="entry name" value="conju_CD1115"/>
    <property type="match status" value="1"/>
</dbReference>
<evidence type="ECO:0000256" key="3">
    <source>
        <dbReference type="ARBA" id="ARBA00022475"/>
    </source>
</evidence>
<dbReference type="GO" id="GO:0005886">
    <property type="term" value="C:plasma membrane"/>
    <property type="evidence" value="ECO:0007669"/>
    <property type="project" value="UniProtKB-SubCell"/>
</dbReference>
<evidence type="ECO:0000313" key="8">
    <source>
        <dbReference type="EMBL" id="MPQ45042.1"/>
    </source>
</evidence>
<dbReference type="Gene3D" id="3.40.50.300">
    <property type="entry name" value="P-loop containing nucleotide triphosphate hydrolases"/>
    <property type="match status" value="1"/>
</dbReference>
<dbReference type="RefSeq" id="WP_152892013.1">
    <property type="nucleotide sequence ID" value="NZ_WHJC01000409.1"/>
</dbReference>
<keyword evidence="5 7" id="KW-1133">Transmembrane helix</keyword>
<dbReference type="PANTHER" id="PTHR37937">
    <property type="entry name" value="CONJUGATIVE TRANSFER: DNA TRANSPORT"/>
    <property type="match status" value="1"/>
</dbReference>
<keyword evidence="3" id="KW-1003">Cell membrane</keyword>
<name>A0A6I1MS76_9CLOT</name>
<accession>A0A6I1MS76</accession>
<keyword evidence="9" id="KW-1185">Reference proteome</keyword>
<evidence type="ECO:0000313" key="9">
    <source>
        <dbReference type="Proteomes" id="UP000430345"/>
    </source>
</evidence>
<dbReference type="InterPro" id="IPR027417">
    <property type="entry name" value="P-loop_NTPase"/>
</dbReference>
<reference evidence="8 9" key="1">
    <citation type="submission" date="2019-10" db="EMBL/GenBank/DDBJ databases">
        <title>The Genome Sequence of Clostridium tarantellae Isolated from Fish Brain.</title>
        <authorList>
            <person name="Bano L."/>
            <person name="Kiel M."/>
            <person name="Sales G."/>
            <person name="Doxey A.C."/>
            <person name="Mansfield M.J."/>
            <person name="Schiavone M."/>
            <person name="Rossetto O."/>
            <person name="Pirazzini M."/>
            <person name="Dobrindt U."/>
            <person name="Montecucco C."/>
        </authorList>
    </citation>
    <scope>NUCLEOTIDE SEQUENCE [LARGE SCALE GENOMIC DNA]</scope>
    <source>
        <strain evidence="8 9">DSM 3997</strain>
    </source>
</reference>
<keyword evidence="4 7" id="KW-0812">Transmembrane</keyword>
<dbReference type="PANTHER" id="PTHR37937:SF1">
    <property type="entry name" value="CONJUGATIVE TRANSFER: DNA TRANSPORT"/>
    <property type="match status" value="1"/>
</dbReference>
<comment type="similarity">
    <text evidence="2">Belongs to the VirD4/TraG family.</text>
</comment>
<comment type="subcellular location">
    <subcellularLocation>
        <location evidence="1">Cell membrane</location>
        <topology evidence="1">Multi-pass membrane protein</topology>
    </subcellularLocation>
</comment>
<feature type="transmembrane region" description="Helical" evidence="7">
    <location>
        <begin position="5"/>
        <end position="23"/>
    </location>
</feature>
<evidence type="ECO:0000256" key="2">
    <source>
        <dbReference type="ARBA" id="ARBA00008806"/>
    </source>
</evidence>
<feature type="non-terminal residue" evidence="8">
    <location>
        <position position="1"/>
    </location>
</feature>
<gene>
    <name evidence="8" type="ORF">GBZ86_15065</name>
</gene>
<organism evidence="8 9">
    <name type="scientific">Clostridium tarantellae</name>
    <dbReference type="NCBI Taxonomy" id="39493"/>
    <lineage>
        <taxon>Bacteria</taxon>
        <taxon>Bacillati</taxon>
        <taxon>Bacillota</taxon>
        <taxon>Clostridia</taxon>
        <taxon>Eubacteriales</taxon>
        <taxon>Clostridiaceae</taxon>
        <taxon>Clostridium</taxon>
    </lineage>
</organism>
<dbReference type="Pfam" id="PF02534">
    <property type="entry name" value="T4SS-DNA_transf"/>
    <property type="match status" value="1"/>
</dbReference>
<keyword evidence="6 7" id="KW-0472">Membrane</keyword>
<proteinExistence type="inferred from homology"/>
<protein>
    <submittedName>
        <fullName evidence="8">TraM recognition domain-containing protein</fullName>
    </submittedName>
</protein>
<dbReference type="AlphaFoldDB" id="A0A6I1MS76"/>
<dbReference type="InterPro" id="IPR003688">
    <property type="entry name" value="TraG/VirD4"/>
</dbReference>
<dbReference type="CDD" id="cd01127">
    <property type="entry name" value="TrwB_TraG_TraD_VirD4"/>
    <property type="match status" value="2"/>
</dbReference>
<dbReference type="InterPro" id="IPR051539">
    <property type="entry name" value="T4SS-coupling_protein"/>
</dbReference>
<dbReference type="OrthoDB" id="9766496at2"/>
<evidence type="ECO:0000256" key="7">
    <source>
        <dbReference type="SAM" id="Phobius"/>
    </source>
</evidence>
<evidence type="ECO:0000256" key="4">
    <source>
        <dbReference type="ARBA" id="ARBA00022692"/>
    </source>
</evidence>
<evidence type="ECO:0000256" key="5">
    <source>
        <dbReference type="ARBA" id="ARBA00022989"/>
    </source>
</evidence>
<comment type="caution">
    <text evidence="8">The sequence shown here is derived from an EMBL/GenBank/DDBJ whole genome shotgun (WGS) entry which is preliminary data.</text>
</comment>
<dbReference type="EMBL" id="WHJC01000409">
    <property type="protein sequence ID" value="MPQ45042.1"/>
    <property type="molecule type" value="Genomic_DNA"/>
</dbReference>
<evidence type="ECO:0000256" key="6">
    <source>
        <dbReference type="ARBA" id="ARBA00023136"/>
    </source>
</evidence>
<sequence>IKYPIIYFIAYLITLIILSKIVFNIKASFCSIEEGQKGTSRFACLEELKKQYKAIPESKIEFEGKAGIPISRYEDKILIDESAVNNLIIGTTRSGKGETFVVPTIDIYSRAKIKASLIINDPKGELIAMSKDILEKRGYRVELLNLVQPMNSMSYNPLQLIIDACNEGNYSEAQNLCKTLTYALYYNPNSKDPFWQNSAMSLVNALILALIDDCLKKCNLINEDIKVLKENLKLYYKNNDIELIEKNKKIINKLEENKLKEKSKITLYTVANMLSELGGSKDSFGNNRLDEYFNKLSANSVAKMQYATSKFADGTARGSIFSVAMSELQRFTMDDIAKMTSKNSINLKDIGFKKNNNKPVALFMVTPDYDASNHVISSIFVRQLYYVLAKEASLNERGKCDREVIFLLDEFGNMPVIEGMANIITVCLGRGIKFNLIIQAYSQLKKLYGDDYKTIIGNCGNQIYILTNENETAEEFSKLIGEQTILTYSRAGKILDITKNQTESLDGRRLLKPEELKLQEGECVVVRVIKRRDIYGNKIIPHPIYNRGETSLKYRYEYLYLDFDNENKSLNTIEVNTLHKEVILEDILFKENENNYSNEDEKNINEKANDKVKDHLNSEEDLADQFIEEDSKNEFELIDFKLSQVFAPDELIKVNFMLSTELNLNFSKDINEISWIDFKELAEENIENKNIKKFYELGCIQVESLI</sequence>
<dbReference type="Proteomes" id="UP000430345">
    <property type="component" value="Unassembled WGS sequence"/>
</dbReference>
<evidence type="ECO:0000256" key="1">
    <source>
        <dbReference type="ARBA" id="ARBA00004651"/>
    </source>
</evidence>